<protein>
    <submittedName>
        <fullName evidence="2">Uncharacterized protein</fullName>
    </submittedName>
</protein>
<organism evidence="2 3">
    <name type="scientific">Magallana gigas</name>
    <name type="common">Pacific oyster</name>
    <name type="synonym">Crassostrea gigas</name>
    <dbReference type="NCBI Taxonomy" id="29159"/>
    <lineage>
        <taxon>Eukaryota</taxon>
        <taxon>Metazoa</taxon>
        <taxon>Spiralia</taxon>
        <taxon>Lophotrochozoa</taxon>
        <taxon>Mollusca</taxon>
        <taxon>Bivalvia</taxon>
        <taxon>Autobranchia</taxon>
        <taxon>Pteriomorphia</taxon>
        <taxon>Ostreida</taxon>
        <taxon>Ostreoidea</taxon>
        <taxon>Ostreidae</taxon>
        <taxon>Magallana</taxon>
    </lineage>
</organism>
<keyword evidence="3" id="KW-1185">Reference proteome</keyword>
<feature type="compositionally biased region" description="Polar residues" evidence="1">
    <location>
        <begin position="227"/>
        <end position="236"/>
    </location>
</feature>
<dbReference type="EnsemblMetazoa" id="G31307.1">
    <property type="protein sequence ID" value="G31307.1:cds"/>
    <property type="gene ID" value="G31307"/>
</dbReference>
<feature type="compositionally biased region" description="Basic and acidic residues" evidence="1">
    <location>
        <begin position="43"/>
        <end position="66"/>
    </location>
</feature>
<evidence type="ECO:0000256" key="1">
    <source>
        <dbReference type="SAM" id="MobiDB-lite"/>
    </source>
</evidence>
<proteinExistence type="predicted"/>
<accession>A0A8W8MAD8</accession>
<evidence type="ECO:0000313" key="2">
    <source>
        <dbReference type="EnsemblMetazoa" id="G31307.1:cds"/>
    </source>
</evidence>
<dbReference type="Proteomes" id="UP000005408">
    <property type="component" value="Unassembled WGS sequence"/>
</dbReference>
<evidence type="ECO:0000313" key="3">
    <source>
        <dbReference type="Proteomes" id="UP000005408"/>
    </source>
</evidence>
<feature type="region of interest" description="Disordered" evidence="1">
    <location>
        <begin position="43"/>
        <end position="74"/>
    </location>
</feature>
<sequence>MFDNCFSIYLDFFKHFKHENELEIQRLTQQVLDLEVQVSETREREMEATRELQQEKLRSTHQRVDSEGSEEDPDHWNIYKTQLESICQSLQYLIQQYQDQLFSGMRYLVRKWKRATRVGSPVMGGTVDLQQGYALNSNSFSPSRMNGFGPFNSHTSSPLHSSVHQSPYSPSYLSSSFTLRDLLNGASPYHSLGGASSGYHVNSNGVTNGNSPYQSVGGISDSYHVNSNFSVHTTPPTRDYSSKPHPTSENSGARRKILSSSSPTPTKIGHSSPARRVRISEPSSHDDYISRLENLQQRLSGMDSGECE</sequence>
<dbReference type="AlphaFoldDB" id="A0A8W8MAD8"/>
<feature type="region of interest" description="Disordered" evidence="1">
    <location>
        <begin position="227"/>
        <end position="289"/>
    </location>
</feature>
<name>A0A8W8MAD8_MAGGI</name>
<reference evidence="2" key="1">
    <citation type="submission" date="2022-08" db="UniProtKB">
        <authorList>
            <consortium name="EnsemblMetazoa"/>
        </authorList>
    </citation>
    <scope>IDENTIFICATION</scope>
    <source>
        <strain evidence="2">05x7-T-G4-1.051#20</strain>
    </source>
</reference>